<dbReference type="HOGENOM" id="CLU_3298782_0_0_6"/>
<evidence type="ECO:0000313" key="1">
    <source>
        <dbReference type="EMBL" id="CDH04125.1"/>
    </source>
</evidence>
<accession>A0A077NZD1</accession>
<evidence type="ECO:0000313" key="2">
    <source>
        <dbReference type="Proteomes" id="UP000028483"/>
    </source>
</evidence>
<reference evidence="1" key="1">
    <citation type="submission" date="2013-07" db="EMBL/GenBank/DDBJ databases">
        <title>Sub-species coevolution in mutualistic symbiosis.</title>
        <authorList>
            <person name="Murfin K."/>
            <person name="Klassen J."/>
            <person name="Lee M."/>
            <person name="Forst S."/>
            <person name="Stock P."/>
            <person name="Goodrich-Blair H."/>
        </authorList>
    </citation>
    <scope>NUCLEOTIDE SEQUENCE [LARGE SCALE GENOMIC DNA]</scope>
    <source>
        <strain evidence="1">Oregonense</strain>
    </source>
</reference>
<organism evidence="1 2">
    <name type="scientific">Xenorhabdus bovienii str. oregonense</name>
    <dbReference type="NCBI Taxonomy" id="1398202"/>
    <lineage>
        <taxon>Bacteria</taxon>
        <taxon>Pseudomonadati</taxon>
        <taxon>Pseudomonadota</taxon>
        <taxon>Gammaproteobacteria</taxon>
        <taxon>Enterobacterales</taxon>
        <taxon>Morganellaceae</taxon>
        <taxon>Xenorhabdus</taxon>
    </lineage>
</organism>
<protein>
    <submittedName>
        <fullName evidence="1">Uncharacterized protein</fullName>
    </submittedName>
</protein>
<dbReference type="EMBL" id="CBSX010000007">
    <property type="protein sequence ID" value="CDH04125.1"/>
    <property type="molecule type" value="Genomic_DNA"/>
</dbReference>
<sequence length="40" mass="4476">MLMFCNMLAAFVYASFDSTFVQYLTRSGVPDVIPIVIEDA</sequence>
<proteinExistence type="predicted"/>
<name>A0A077NZD1_XENBV</name>
<comment type="caution">
    <text evidence="1">The sequence shown here is derived from an EMBL/GenBank/DDBJ whole genome shotgun (WGS) entry which is preliminary data.</text>
</comment>
<gene>
    <name evidence="1" type="ORF">XBO1_1040028</name>
</gene>
<dbReference type="Proteomes" id="UP000028483">
    <property type="component" value="Unassembled WGS sequence"/>
</dbReference>
<dbReference type="AlphaFoldDB" id="A0A077NZD1"/>